<organism evidence="1 2">
    <name type="scientific">Pundamilia nyererei</name>
    <dbReference type="NCBI Taxonomy" id="303518"/>
    <lineage>
        <taxon>Eukaryota</taxon>
        <taxon>Metazoa</taxon>
        <taxon>Chordata</taxon>
        <taxon>Craniata</taxon>
        <taxon>Vertebrata</taxon>
        <taxon>Euteleostomi</taxon>
        <taxon>Actinopterygii</taxon>
        <taxon>Neopterygii</taxon>
        <taxon>Teleostei</taxon>
        <taxon>Neoteleostei</taxon>
        <taxon>Acanthomorphata</taxon>
        <taxon>Ovalentaria</taxon>
        <taxon>Cichlomorphae</taxon>
        <taxon>Cichliformes</taxon>
        <taxon>Cichlidae</taxon>
        <taxon>African cichlids</taxon>
        <taxon>Pseudocrenilabrinae</taxon>
        <taxon>Haplochromini</taxon>
        <taxon>Pundamilia</taxon>
    </lineage>
</organism>
<proteinExistence type="predicted"/>
<dbReference type="Proteomes" id="UP000695023">
    <property type="component" value="Unplaced"/>
</dbReference>
<reference evidence="2" key="1">
    <citation type="submission" date="2025-08" db="UniProtKB">
        <authorList>
            <consortium name="RefSeq"/>
        </authorList>
    </citation>
    <scope>IDENTIFICATION</scope>
</reference>
<sequence length="232" mass="27499">MQTQRNRRGYIQHFINCKHLWLNELKKLAHDLKNPYLLKENVPEYPRPEFHVSHLKHDTERGALCWIRTDGGFKDPHRGFRDPHKWSLVWWSLAVGPEEIKAAETRLLEKTYPNQTKEQAVKQQSFLWRFATSPAFSEKSRYGSYRFTFPLQDVLSAYSQQFCFGAPPIMRVFRTCLFKKKVQYSVLVHSPANRELFSEFPLLPGNDPNAVCAYRDGRFIWRSEAMCETHRY</sequence>
<dbReference type="GeneID" id="102215506"/>
<protein>
    <submittedName>
        <fullName evidence="2">Uncharacterized protein LOC102215506</fullName>
    </submittedName>
</protein>
<gene>
    <name evidence="2" type="primary">LOC102215506</name>
</gene>
<evidence type="ECO:0000313" key="2">
    <source>
        <dbReference type="RefSeq" id="XP_005750325.1"/>
    </source>
</evidence>
<keyword evidence="1" id="KW-1185">Reference proteome</keyword>
<name>A0A9Y3VUX0_9CICH</name>
<dbReference type="RefSeq" id="XP_005750325.1">
    <property type="nucleotide sequence ID" value="XM_005750268.1"/>
</dbReference>
<accession>A0A9Y3VUX0</accession>
<evidence type="ECO:0000313" key="1">
    <source>
        <dbReference type="Proteomes" id="UP000695023"/>
    </source>
</evidence>
<dbReference type="AlphaFoldDB" id="A0A9Y3VUX0"/>